<dbReference type="RefSeq" id="WP_184473834.1">
    <property type="nucleotide sequence ID" value="NZ_JACHOV010000001.1"/>
</dbReference>
<name>A0A840HQV8_9SPHN</name>
<dbReference type="Gene3D" id="1.25.40.10">
    <property type="entry name" value="Tetratricopeptide repeat domain"/>
    <property type="match status" value="1"/>
</dbReference>
<gene>
    <name evidence="4" type="ORF">HNQ99_000268</name>
</gene>
<accession>A0A840HQV8</accession>
<reference evidence="4 5" key="1">
    <citation type="submission" date="2020-08" db="EMBL/GenBank/DDBJ databases">
        <title>Genomic Encyclopedia of Type Strains, Phase IV (KMG-IV): sequencing the most valuable type-strain genomes for metagenomic binning, comparative biology and taxonomic classification.</title>
        <authorList>
            <person name="Goeker M."/>
        </authorList>
    </citation>
    <scope>NUCLEOTIDE SEQUENCE [LARGE SCALE GENOMIC DNA]</scope>
    <source>
        <strain evidence="4 5">DSM 7465</strain>
    </source>
</reference>
<dbReference type="InterPro" id="IPR011717">
    <property type="entry name" value="TPR-4"/>
</dbReference>
<dbReference type="PROSITE" id="PS51724">
    <property type="entry name" value="SPOR"/>
    <property type="match status" value="1"/>
</dbReference>
<feature type="signal peptide" evidence="2">
    <location>
        <begin position="1"/>
        <end position="23"/>
    </location>
</feature>
<evidence type="ECO:0000259" key="3">
    <source>
        <dbReference type="PROSITE" id="PS51724"/>
    </source>
</evidence>
<dbReference type="InterPro" id="IPR011990">
    <property type="entry name" value="TPR-like_helical_dom_sf"/>
</dbReference>
<keyword evidence="1" id="KW-0802">TPR repeat</keyword>
<dbReference type="GO" id="GO:0042834">
    <property type="term" value="F:peptidoglycan binding"/>
    <property type="evidence" value="ECO:0007669"/>
    <property type="project" value="InterPro"/>
</dbReference>
<organism evidence="4 5">
    <name type="scientific">Rhizorhapis suberifaciens</name>
    <name type="common">corky root of lettuce</name>
    <dbReference type="NCBI Taxonomy" id="13656"/>
    <lineage>
        <taxon>Bacteria</taxon>
        <taxon>Pseudomonadati</taxon>
        <taxon>Pseudomonadota</taxon>
        <taxon>Alphaproteobacteria</taxon>
        <taxon>Sphingomonadales</taxon>
        <taxon>Sphingomonadaceae</taxon>
        <taxon>Rhizorhapis</taxon>
    </lineage>
</organism>
<proteinExistence type="predicted"/>
<dbReference type="SUPFAM" id="SSF48452">
    <property type="entry name" value="TPR-like"/>
    <property type="match status" value="1"/>
</dbReference>
<dbReference type="Proteomes" id="UP000575068">
    <property type="component" value="Unassembled WGS sequence"/>
</dbReference>
<feature type="repeat" description="TPR" evidence="1">
    <location>
        <begin position="63"/>
        <end position="96"/>
    </location>
</feature>
<evidence type="ECO:0000256" key="1">
    <source>
        <dbReference type="PROSITE-ProRule" id="PRU00339"/>
    </source>
</evidence>
<keyword evidence="2" id="KW-0732">Signal</keyword>
<protein>
    <submittedName>
        <fullName evidence="4">Flp pilus assembly protein TadD</fullName>
    </submittedName>
</protein>
<evidence type="ECO:0000256" key="2">
    <source>
        <dbReference type="SAM" id="SignalP"/>
    </source>
</evidence>
<dbReference type="Pfam" id="PF05036">
    <property type="entry name" value="SPOR"/>
    <property type="match status" value="1"/>
</dbReference>
<dbReference type="AlphaFoldDB" id="A0A840HQV8"/>
<dbReference type="InterPro" id="IPR007730">
    <property type="entry name" value="SPOR-like_dom"/>
</dbReference>
<feature type="chain" id="PRO_5032721038" evidence="2">
    <location>
        <begin position="24"/>
        <end position="404"/>
    </location>
</feature>
<dbReference type="InterPro" id="IPR019734">
    <property type="entry name" value="TPR_rpt"/>
</dbReference>
<dbReference type="EMBL" id="JACHOV010000001">
    <property type="protein sequence ID" value="MBB4639988.1"/>
    <property type="molecule type" value="Genomic_DNA"/>
</dbReference>
<dbReference type="SUPFAM" id="SSF110997">
    <property type="entry name" value="Sporulation related repeat"/>
    <property type="match status" value="1"/>
</dbReference>
<evidence type="ECO:0000313" key="4">
    <source>
        <dbReference type="EMBL" id="MBB4639988.1"/>
    </source>
</evidence>
<dbReference type="PROSITE" id="PS51257">
    <property type="entry name" value="PROKAR_LIPOPROTEIN"/>
    <property type="match status" value="1"/>
</dbReference>
<keyword evidence="5" id="KW-1185">Reference proteome</keyword>
<feature type="domain" description="SPOR" evidence="3">
    <location>
        <begin position="300"/>
        <end position="386"/>
    </location>
</feature>
<evidence type="ECO:0000313" key="5">
    <source>
        <dbReference type="Proteomes" id="UP000575068"/>
    </source>
</evidence>
<dbReference type="Gene3D" id="3.30.70.1070">
    <property type="entry name" value="Sporulation related repeat"/>
    <property type="match status" value="1"/>
</dbReference>
<dbReference type="PROSITE" id="PS50005">
    <property type="entry name" value="TPR"/>
    <property type="match status" value="1"/>
</dbReference>
<dbReference type="GO" id="GO:0042802">
    <property type="term" value="F:identical protein binding"/>
    <property type="evidence" value="ECO:0007669"/>
    <property type="project" value="InterPro"/>
</dbReference>
<dbReference type="InterPro" id="IPR036680">
    <property type="entry name" value="SPOR-like_sf"/>
</dbReference>
<sequence length="404" mass="42186">MKRSAFFKFAASSFILGATMAGCATTSSPGSRGIAALNVDQPGKLSKTVASAEAAVAASPNDAHLRAALGQVYLNEGRFASAETSFEGAISLGQTDARTVIGLAMSRIAGGRSDAAHDLLQQNMDVVPAADYGLAMALTGDTDEGLRILWAEARQPDATAKVRQNLAYTLALAGRWKESKLVASQDLSPADAGKRVTEWAVLARPGAHAQQVAQLIGVTPQADPGLPVALALNAAAEPATVQMVSAPELTPPAYSPEPAAENENFAEVTPAAEPARPALAMIQPVSIPAAMPAPKKMPYRAGGSGYAVQLGAFSSAGAVDQAWRKLSSRYQNIRSFTSIANRTQVKGRTFHRLALSGFESRADAERLCGQLRAKGSVCFVRSINGAAATQWVSRDLKQIASRGT</sequence>
<comment type="caution">
    <text evidence="4">The sequence shown here is derived from an EMBL/GenBank/DDBJ whole genome shotgun (WGS) entry which is preliminary data.</text>
</comment>
<dbReference type="Pfam" id="PF07721">
    <property type="entry name" value="TPR_4"/>
    <property type="match status" value="1"/>
</dbReference>